<evidence type="ECO:0000313" key="3">
    <source>
        <dbReference type="Proteomes" id="UP000215914"/>
    </source>
</evidence>
<organism evidence="2 3">
    <name type="scientific">Helianthus annuus</name>
    <name type="common">Common sunflower</name>
    <dbReference type="NCBI Taxonomy" id="4232"/>
    <lineage>
        <taxon>Eukaryota</taxon>
        <taxon>Viridiplantae</taxon>
        <taxon>Streptophyta</taxon>
        <taxon>Embryophyta</taxon>
        <taxon>Tracheophyta</taxon>
        <taxon>Spermatophyta</taxon>
        <taxon>Magnoliopsida</taxon>
        <taxon>eudicotyledons</taxon>
        <taxon>Gunneridae</taxon>
        <taxon>Pentapetalae</taxon>
        <taxon>asterids</taxon>
        <taxon>campanulids</taxon>
        <taxon>Asterales</taxon>
        <taxon>Asteraceae</taxon>
        <taxon>Asteroideae</taxon>
        <taxon>Heliantheae alliance</taxon>
        <taxon>Heliantheae</taxon>
        <taxon>Helianthus</taxon>
    </lineage>
</organism>
<reference evidence="2" key="1">
    <citation type="journal article" date="2017" name="Nature">
        <title>The sunflower genome provides insights into oil metabolism, flowering and Asterid evolution.</title>
        <authorList>
            <person name="Badouin H."/>
            <person name="Gouzy J."/>
            <person name="Grassa C.J."/>
            <person name="Murat F."/>
            <person name="Staton S.E."/>
            <person name="Cottret L."/>
            <person name="Lelandais-Briere C."/>
            <person name="Owens G.L."/>
            <person name="Carrere S."/>
            <person name="Mayjonade B."/>
            <person name="Legrand L."/>
            <person name="Gill N."/>
            <person name="Kane N.C."/>
            <person name="Bowers J.E."/>
            <person name="Hubner S."/>
            <person name="Bellec A."/>
            <person name="Berard A."/>
            <person name="Berges H."/>
            <person name="Blanchet N."/>
            <person name="Boniface M.C."/>
            <person name="Brunel D."/>
            <person name="Catrice O."/>
            <person name="Chaidir N."/>
            <person name="Claudel C."/>
            <person name="Donnadieu C."/>
            <person name="Faraut T."/>
            <person name="Fievet G."/>
            <person name="Helmstetter N."/>
            <person name="King M."/>
            <person name="Knapp S.J."/>
            <person name="Lai Z."/>
            <person name="Le Paslier M.C."/>
            <person name="Lippi Y."/>
            <person name="Lorenzon L."/>
            <person name="Mandel J.R."/>
            <person name="Marage G."/>
            <person name="Marchand G."/>
            <person name="Marquand E."/>
            <person name="Bret-Mestries E."/>
            <person name="Morien E."/>
            <person name="Nambeesan S."/>
            <person name="Nguyen T."/>
            <person name="Pegot-Espagnet P."/>
            <person name="Pouilly N."/>
            <person name="Raftis F."/>
            <person name="Sallet E."/>
            <person name="Schiex T."/>
            <person name="Thomas J."/>
            <person name="Vandecasteele C."/>
            <person name="Vares D."/>
            <person name="Vear F."/>
            <person name="Vautrin S."/>
            <person name="Crespi M."/>
            <person name="Mangin B."/>
            <person name="Burke J.M."/>
            <person name="Salse J."/>
            <person name="Munos S."/>
            <person name="Vincourt P."/>
            <person name="Rieseberg L.H."/>
            <person name="Langlade N.B."/>
        </authorList>
    </citation>
    <scope>NUCLEOTIDE SEQUENCE</scope>
    <source>
        <tissue evidence="2">Leaves</tissue>
    </source>
</reference>
<evidence type="ECO:0000256" key="1">
    <source>
        <dbReference type="SAM" id="Phobius"/>
    </source>
</evidence>
<name>A0A9K3I7U9_HELAN</name>
<sequence>MAMNLAIRSPGITTGKLSFSFCNFSCRFRFGIGSGVMIIFLFLVGQ</sequence>
<keyword evidence="1" id="KW-0812">Transmembrane</keyword>
<keyword evidence="1" id="KW-1133">Transmembrane helix</keyword>
<accession>A0A9K3I7U9</accession>
<gene>
    <name evidence="2" type="ORF">HanXRQr2_Chr09g0395671</name>
</gene>
<keyword evidence="1" id="KW-0472">Membrane</keyword>
<reference evidence="2" key="2">
    <citation type="submission" date="2020-06" db="EMBL/GenBank/DDBJ databases">
        <title>Helianthus annuus Genome sequencing and assembly Release 2.</title>
        <authorList>
            <person name="Gouzy J."/>
            <person name="Langlade N."/>
            <person name="Munos S."/>
        </authorList>
    </citation>
    <scope>NUCLEOTIDE SEQUENCE</scope>
    <source>
        <tissue evidence="2">Leaves</tissue>
    </source>
</reference>
<dbReference type="Proteomes" id="UP000215914">
    <property type="component" value="Unassembled WGS sequence"/>
</dbReference>
<feature type="transmembrane region" description="Helical" evidence="1">
    <location>
        <begin position="28"/>
        <end position="45"/>
    </location>
</feature>
<protein>
    <submittedName>
        <fullName evidence="2">Uncharacterized protein</fullName>
    </submittedName>
</protein>
<dbReference type="EMBL" id="MNCJ02000324">
    <property type="protein sequence ID" value="KAF5791515.1"/>
    <property type="molecule type" value="Genomic_DNA"/>
</dbReference>
<proteinExistence type="predicted"/>
<keyword evidence="3" id="KW-1185">Reference proteome</keyword>
<dbReference type="AlphaFoldDB" id="A0A9K3I7U9"/>
<comment type="caution">
    <text evidence="2">The sequence shown here is derived from an EMBL/GenBank/DDBJ whole genome shotgun (WGS) entry which is preliminary data.</text>
</comment>
<dbReference type="Gramene" id="mRNA:HanXRQr2_Chr09g0395671">
    <property type="protein sequence ID" value="mRNA:HanXRQr2_Chr09g0395671"/>
    <property type="gene ID" value="HanXRQr2_Chr09g0395671"/>
</dbReference>
<evidence type="ECO:0000313" key="2">
    <source>
        <dbReference type="EMBL" id="KAF5791515.1"/>
    </source>
</evidence>